<comment type="caution">
    <text evidence="3">The sequence shown here is derived from an EMBL/GenBank/DDBJ whole genome shotgun (WGS) entry which is preliminary data.</text>
</comment>
<keyword evidence="4" id="KW-1185">Reference proteome</keyword>
<feature type="coiled-coil region" evidence="1">
    <location>
        <begin position="52"/>
        <end position="100"/>
    </location>
</feature>
<evidence type="ECO:0000256" key="1">
    <source>
        <dbReference type="SAM" id="Coils"/>
    </source>
</evidence>
<evidence type="ECO:0000313" key="3">
    <source>
        <dbReference type="EMBL" id="PWK19417.1"/>
    </source>
</evidence>
<dbReference type="Proteomes" id="UP000245489">
    <property type="component" value="Unassembled WGS sequence"/>
</dbReference>
<dbReference type="EMBL" id="QGGO01000027">
    <property type="protein sequence ID" value="PWK19417.1"/>
    <property type="molecule type" value="Genomic_DNA"/>
</dbReference>
<keyword evidence="2" id="KW-1133">Transmembrane helix</keyword>
<dbReference type="OrthoDB" id="848185at2"/>
<organism evidence="3 4">
    <name type="scientific">Arcicella aurantiaca</name>
    <dbReference type="NCBI Taxonomy" id="591202"/>
    <lineage>
        <taxon>Bacteria</taxon>
        <taxon>Pseudomonadati</taxon>
        <taxon>Bacteroidota</taxon>
        <taxon>Cytophagia</taxon>
        <taxon>Cytophagales</taxon>
        <taxon>Flectobacillaceae</taxon>
        <taxon>Arcicella</taxon>
    </lineage>
</organism>
<evidence type="ECO:0000256" key="2">
    <source>
        <dbReference type="SAM" id="Phobius"/>
    </source>
</evidence>
<sequence length="328" mass="37281">MEYNPNRQSENKLKIAVAVLGLLALALGFLYVRERQNNHKAEEITTLQAKELLQANTKLDSIENQLNSKIIEIKKLGGNVEELMRAKEQLQADKLSLQKMEGFSVKKYQSKIKEYMILLGQKDVELNKLRRENGILVAKNDSLSKETQNLLEGISYAQRALSDSAMNFTIKQKELADRAKEVEARNRELNEKVSQAAALRAESINIYAISTKGKESDGGVYRSKRVDKVRITFYLQENQVTTREAKTIFLRIIDPSGATIADMATGSGTFNYKNKEMTYTAKQKIIYDNSHQSVEFVYSRGLSYKEGKHIIELYSEGYRIGEGVFEVK</sequence>
<evidence type="ECO:0008006" key="5">
    <source>
        <dbReference type="Google" id="ProtNLM"/>
    </source>
</evidence>
<keyword evidence="2" id="KW-0472">Membrane</keyword>
<reference evidence="3 4" key="1">
    <citation type="submission" date="2018-05" db="EMBL/GenBank/DDBJ databases">
        <title>Genomic Encyclopedia of Archaeal and Bacterial Type Strains, Phase II (KMG-II): from individual species to whole genera.</title>
        <authorList>
            <person name="Goeker M."/>
        </authorList>
    </citation>
    <scope>NUCLEOTIDE SEQUENCE [LARGE SCALE GENOMIC DNA]</scope>
    <source>
        <strain evidence="3 4">DSM 22214</strain>
    </source>
</reference>
<proteinExistence type="predicted"/>
<gene>
    <name evidence="3" type="ORF">LV89_03933</name>
</gene>
<keyword evidence="2" id="KW-0812">Transmembrane</keyword>
<evidence type="ECO:0000313" key="4">
    <source>
        <dbReference type="Proteomes" id="UP000245489"/>
    </source>
</evidence>
<accession>A0A316DML2</accession>
<feature type="coiled-coil region" evidence="1">
    <location>
        <begin position="172"/>
        <end position="199"/>
    </location>
</feature>
<protein>
    <recommendedName>
        <fullName evidence="5">Cell division protein ZapB</fullName>
    </recommendedName>
</protein>
<dbReference type="AlphaFoldDB" id="A0A316DML2"/>
<name>A0A316DML2_9BACT</name>
<dbReference type="RefSeq" id="WP_109744602.1">
    <property type="nucleotide sequence ID" value="NZ_QGGO01000027.1"/>
</dbReference>
<keyword evidence="1" id="KW-0175">Coiled coil</keyword>
<feature type="transmembrane region" description="Helical" evidence="2">
    <location>
        <begin position="15"/>
        <end position="32"/>
    </location>
</feature>